<evidence type="ECO:0000313" key="2">
    <source>
        <dbReference type="Proteomes" id="UP000005496"/>
    </source>
</evidence>
<comment type="caution">
    <text evidence="1">The sequence shown here is derived from an EMBL/GenBank/DDBJ whole genome shotgun (WGS) entry which is preliminary data.</text>
</comment>
<name>D6SM57_9BACT</name>
<protein>
    <recommendedName>
        <fullName evidence="3">DUF4276 family protein</fullName>
    </recommendedName>
</protein>
<organism evidence="1 2">
    <name type="scientific">Desulfonatronospira thiodismutans ASO3-1</name>
    <dbReference type="NCBI Taxonomy" id="555779"/>
    <lineage>
        <taxon>Bacteria</taxon>
        <taxon>Pseudomonadati</taxon>
        <taxon>Thermodesulfobacteriota</taxon>
        <taxon>Desulfovibrionia</taxon>
        <taxon>Desulfovibrionales</taxon>
        <taxon>Desulfonatronovibrionaceae</taxon>
        <taxon>Desulfonatronospira</taxon>
    </lineage>
</organism>
<reference evidence="1" key="1">
    <citation type="submission" date="2010-05" db="EMBL/GenBank/DDBJ databases">
        <title>The draft genome of Desulfonatronospira thiodismutans ASO3-1.</title>
        <authorList>
            <consortium name="US DOE Joint Genome Institute (JGI-PGF)"/>
            <person name="Lucas S."/>
            <person name="Copeland A."/>
            <person name="Lapidus A."/>
            <person name="Cheng J.-F."/>
            <person name="Bruce D."/>
            <person name="Goodwin L."/>
            <person name="Pitluck S."/>
            <person name="Chertkov O."/>
            <person name="Brettin T."/>
            <person name="Detter J.C."/>
            <person name="Han C."/>
            <person name="Land M.L."/>
            <person name="Hauser L."/>
            <person name="Kyrpides N."/>
            <person name="Mikhailova N."/>
            <person name="Muyzer G."/>
            <person name="Woyke T."/>
        </authorList>
    </citation>
    <scope>NUCLEOTIDE SEQUENCE [LARGE SCALE GENOMIC DNA]</scope>
    <source>
        <strain evidence="1">ASO3-1</strain>
    </source>
</reference>
<dbReference type="EMBL" id="ACJN02000001">
    <property type="protein sequence ID" value="EFI35768.1"/>
    <property type="molecule type" value="Genomic_DNA"/>
</dbReference>
<evidence type="ECO:0000313" key="1">
    <source>
        <dbReference type="EMBL" id="EFI35768.1"/>
    </source>
</evidence>
<dbReference type="InterPro" id="IPR025455">
    <property type="entry name" value="DUF4276"/>
</dbReference>
<dbReference type="AlphaFoldDB" id="D6SM57"/>
<dbReference type="Pfam" id="PF14103">
    <property type="entry name" value="DUF4276"/>
    <property type="match status" value="1"/>
</dbReference>
<accession>D6SM57</accession>
<dbReference type="Proteomes" id="UP000005496">
    <property type="component" value="Unassembled WGS sequence"/>
</dbReference>
<proteinExistence type="predicted"/>
<gene>
    <name evidence="1" type="ORF">Dthio_PD3199</name>
</gene>
<keyword evidence="2" id="KW-1185">Reference proteome</keyword>
<sequence length="224" mass="25339">MLDVLVLCEGHTEREFCKSVVAPYIASRGVAVQGTLAGRPQQKRGGVKNWSVYRKELIRLARQRTGRHVSLLIYYFRMPHSWPGRDDASKQPLSSRGRYVEEALIDDLPELGGLFHPCVQLHEFESLLFVDPETTARVIQSVTGMTVSSQKITRELEEIKSSFAGQVEMIDDSPENAPSMRIIQLVSNYDKVACGVLTVQEVGLSTLRSKCPWLDRWLHRLESL</sequence>
<dbReference type="RefSeq" id="WP_008868897.1">
    <property type="nucleotide sequence ID" value="NZ_ACJN02000001.1"/>
</dbReference>
<evidence type="ECO:0008006" key="3">
    <source>
        <dbReference type="Google" id="ProtNLM"/>
    </source>
</evidence>
<dbReference type="eggNOG" id="ENOG5030456">
    <property type="taxonomic scope" value="Bacteria"/>
</dbReference>